<evidence type="ECO:0000313" key="6">
    <source>
        <dbReference type="Proteomes" id="UP000197003"/>
    </source>
</evidence>
<dbReference type="InterPro" id="IPR012338">
    <property type="entry name" value="Beta-lactam/transpept-like"/>
</dbReference>
<dbReference type="Pfam" id="PF00905">
    <property type="entry name" value="Transpeptidase"/>
    <property type="match status" value="1"/>
</dbReference>
<dbReference type="InterPro" id="IPR036138">
    <property type="entry name" value="PBP_dimer_sf"/>
</dbReference>
<dbReference type="Proteomes" id="UP000197003">
    <property type="component" value="Chromosome"/>
</dbReference>
<dbReference type="Gene3D" id="3.90.1310.10">
    <property type="entry name" value="Penicillin-binding protein 2a (Domain 2)"/>
    <property type="match status" value="1"/>
</dbReference>
<dbReference type="Pfam" id="PF03717">
    <property type="entry name" value="PBP_dimer"/>
    <property type="match status" value="1"/>
</dbReference>
<keyword evidence="3" id="KW-0472">Membrane</keyword>
<dbReference type="PROSITE" id="PS51178">
    <property type="entry name" value="PASTA"/>
    <property type="match status" value="1"/>
</dbReference>
<dbReference type="Pfam" id="PF03793">
    <property type="entry name" value="PASTA"/>
    <property type="match status" value="1"/>
</dbReference>
<dbReference type="GO" id="GO:0071555">
    <property type="term" value="P:cell wall organization"/>
    <property type="evidence" value="ECO:0007669"/>
    <property type="project" value="TreeGrafter"/>
</dbReference>
<proteinExistence type="predicted"/>
<dbReference type="GO" id="GO:0005886">
    <property type="term" value="C:plasma membrane"/>
    <property type="evidence" value="ECO:0007669"/>
    <property type="project" value="TreeGrafter"/>
</dbReference>
<dbReference type="RefSeq" id="WP_088564283.1">
    <property type="nucleotide sequence ID" value="NZ_CP020946.1"/>
</dbReference>
<dbReference type="GO" id="GO:0004180">
    <property type="term" value="F:carboxypeptidase activity"/>
    <property type="evidence" value="ECO:0007669"/>
    <property type="project" value="UniProtKB-KW"/>
</dbReference>
<dbReference type="InterPro" id="IPR001460">
    <property type="entry name" value="PCN-bd_Tpept"/>
</dbReference>
<protein>
    <submittedName>
        <fullName evidence="5">Cell division protein</fullName>
    </submittedName>
</protein>
<keyword evidence="2" id="KW-0378">Hydrolase</keyword>
<dbReference type="InterPro" id="IPR050515">
    <property type="entry name" value="Beta-lactam/transpept"/>
</dbReference>
<dbReference type="AlphaFoldDB" id="A0A1Z3N5B0"/>
<dbReference type="Gene3D" id="3.30.450.330">
    <property type="match status" value="1"/>
</dbReference>
<dbReference type="InterPro" id="IPR005311">
    <property type="entry name" value="PBP_dimer"/>
</dbReference>
<dbReference type="EMBL" id="CP020946">
    <property type="protein sequence ID" value="ASD62662.1"/>
    <property type="molecule type" value="Genomic_DNA"/>
</dbReference>
<sequence>MKSRIVVIFVGILVLWSALAMRAAYLQFLPNDRLNALQNRQFQTKVSLPARRGAIVDSNGRDLAMSAAAYSLYADPKLLENRKQVARKLAKVLNQSPESVYAKIKDGNRRFVWIQRMLEQDKADEIKSWDIRGLSFVEEWRRVYPNETLLAQTLGFLGSEGQGLEGLELGYNQALTGNKKKVLVKRDARGRPLINDGLMFIENPEGTELKLTVDSDLQYRLESELANAVSQFEADHAVGVILDAKTSKILALASAPTFDVNKAAKAPSEYRRNKIVTDAFEPGSTMKAFVIAAALRDGLIQPNTKFYCEKGSFRVGDRIIKEAETREKFEDLTVSEILAVSSNVGTTKIAFKMGQERLRQGLLDFGFGQRLGVDLPGEARGMVQGLPWRQHLLSNISFGHGISTTPLQIANAFAAIANGGVLNTPYIVQSMRDAETGELVEVQPKPIRRILSPEQAAQMRAMLVGVTTKGGTGGNARVDGFMVAGKTGTAQKVNPNGRGYLRGAYISSFGGFIPANDPKFVIYVAVDSPRKSYYAATVAAPVFSRIASYAVRKEGIAPLQLAEESTVNPKVRRVASEPKAVKKAEAPRAILTATELDKVTNVETGDTVPNLMNLTTREVLRKVSGQDLKVKFVGQGTVSEVFPTAGSQVPESKEITVIMK</sequence>
<dbReference type="GO" id="GO:0051301">
    <property type="term" value="P:cell division"/>
    <property type="evidence" value="ECO:0007669"/>
    <property type="project" value="UniProtKB-KW"/>
</dbReference>
<keyword evidence="2" id="KW-0121">Carboxypeptidase</keyword>
<gene>
    <name evidence="5" type="ORF">B9G79_03290</name>
</gene>
<keyword evidence="5" id="KW-0131">Cell cycle</keyword>
<dbReference type="PANTHER" id="PTHR30627">
    <property type="entry name" value="PEPTIDOGLYCAN D,D-TRANSPEPTIDASE"/>
    <property type="match status" value="1"/>
</dbReference>
<dbReference type="Gene3D" id="3.40.710.10">
    <property type="entry name" value="DD-peptidase/beta-lactamase superfamily"/>
    <property type="match status" value="1"/>
</dbReference>
<dbReference type="InterPro" id="IPR005543">
    <property type="entry name" value="PASTA_dom"/>
</dbReference>
<keyword evidence="5" id="KW-0132">Cell division</keyword>
<organism evidence="5 6">
    <name type="scientific">Bdellovibrio bacteriovorus</name>
    <dbReference type="NCBI Taxonomy" id="959"/>
    <lineage>
        <taxon>Bacteria</taxon>
        <taxon>Pseudomonadati</taxon>
        <taxon>Bdellovibrionota</taxon>
        <taxon>Bdellovibrionia</taxon>
        <taxon>Bdellovibrionales</taxon>
        <taxon>Pseudobdellovibrionaceae</taxon>
        <taxon>Bdellovibrio</taxon>
    </lineage>
</organism>
<dbReference type="SUPFAM" id="SSF56519">
    <property type="entry name" value="Penicillin binding protein dimerisation domain"/>
    <property type="match status" value="1"/>
</dbReference>
<accession>A0A1Z3N5B0</accession>
<reference evidence="5 6" key="1">
    <citation type="submission" date="2017-04" db="EMBL/GenBank/DDBJ databases">
        <title>Whole genome sequence of Bdellovibrio bacteriovorus strain SSB218315.</title>
        <authorList>
            <person name="Oyedara O."/>
            <person name="Rodriguez-Perez M.A."/>
        </authorList>
    </citation>
    <scope>NUCLEOTIDE SEQUENCE [LARGE SCALE GENOMIC DNA]</scope>
    <source>
        <strain evidence="5 6">SSB218315</strain>
    </source>
</reference>
<dbReference type="SUPFAM" id="SSF56601">
    <property type="entry name" value="beta-lactamase/transpeptidase-like"/>
    <property type="match status" value="1"/>
</dbReference>
<feature type="domain" description="PASTA" evidence="4">
    <location>
        <begin position="602"/>
        <end position="660"/>
    </location>
</feature>
<evidence type="ECO:0000313" key="5">
    <source>
        <dbReference type="EMBL" id="ASD62662.1"/>
    </source>
</evidence>
<evidence type="ECO:0000256" key="3">
    <source>
        <dbReference type="ARBA" id="ARBA00023136"/>
    </source>
</evidence>
<dbReference type="GO" id="GO:0008658">
    <property type="term" value="F:penicillin binding"/>
    <property type="evidence" value="ECO:0007669"/>
    <property type="project" value="InterPro"/>
</dbReference>
<evidence type="ECO:0000259" key="4">
    <source>
        <dbReference type="PROSITE" id="PS51178"/>
    </source>
</evidence>
<comment type="subcellular location">
    <subcellularLocation>
        <location evidence="1">Membrane</location>
    </subcellularLocation>
</comment>
<evidence type="ECO:0000256" key="2">
    <source>
        <dbReference type="ARBA" id="ARBA00022645"/>
    </source>
</evidence>
<evidence type="ECO:0000256" key="1">
    <source>
        <dbReference type="ARBA" id="ARBA00004370"/>
    </source>
</evidence>
<dbReference type="PANTHER" id="PTHR30627:SF1">
    <property type="entry name" value="PEPTIDOGLYCAN D,D-TRANSPEPTIDASE FTSI"/>
    <property type="match status" value="1"/>
</dbReference>
<dbReference type="OrthoDB" id="5287502at2"/>
<dbReference type="SUPFAM" id="SSF54184">
    <property type="entry name" value="Penicillin-binding protein 2x (pbp-2x), c-terminal domain"/>
    <property type="match status" value="1"/>
</dbReference>
<keyword evidence="2" id="KW-0645">Protease</keyword>
<name>A0A1Z3N5B0_BDEBC</name>